<dbReference type="GO" id="GO:0050531">
    <property type="term" value="F:mannosyl-3-phosphoglycerate phosphatase activity"/>
    <property type="evidence" value="ECO:0007669"/>
    <property type="project" value="UniProtKB-EC"/>
</dbReference>
<dbReference type="InterPro" id="IPR036412">
    <property type="entry name" value="HAD-like_sf"/>
</dbReference>
<sequence length="113" mass="12806">MLSIHDPLLIFTDLDGTLLNSHTFEWQPAAAWLTRLHESGVPVILCSSKTAAEMLQIQTMLNLQGLPLIAENGAVVQLDVHWENHPHYPRLIAGISHSEIRLVLHKLREKEQF</sequence>
<dbReference type="PANTHER" id="PTHR10000:SF8">
    <property type="entry name" value="HAD SUPERFAMILY HYDROLASE-LIKE, TYPE 3"/>
    <property type="match status" value="1"/>
</dbReference>
<dbReference type="AlphaFoldDB" id="A0A379SWU7"/>
<dbReference type="GO" id="GO:0000287">
    <property type="term" value="F:magnesium ion binding"/>
    <property type="evidence" value="ECO:0007669"/>
    <property type="project" value="TreeGrafter"/>
</dbReference>
<name>A0A379SWU7_SALER</name>
<dbReference type="EC" id="3.1.3.70" evidence="4"/>
<evidence type="ECO:0000313" key="5">
    <source>
        <dbReference type="Proteomes" id="UP000254762"/>
    </source>
</evidence>
<dbReference type="Pfam" id="PF08282">
    <property type="entry name" value="Hydrolase_3"/>
    <property type="match status" value="1"/>
</dbReference>
<keyword evidence="3" id="KW-0460">Magnesium</keyword>
<dbReference type="InterPro" id="IPR006379">
    <property type="entry name" value="HAD-SF_hydro_IIB"/>
</dbReference>
<dbReference type="Proteomes" id="UP000254762">
    <property type="component" value="Unassembled WGS sequence"/>
</dbReference>
<keyword evidence="1" id="KW-0479">Metal-binding</keyword>
<dbReference type="Gene3D" id="3.40.50.1000">
    <property type="entry name" value="HAD superfamily/HAD-like"/>
    <property type="match status" value="1"/>
</dbReference>
<dbReference type="NCBIfam" id="TIGR01484">
    <property type="entry name" value="HAD-SF-IIB"/>
    <property type="match status" value="1"/>
</dbReference>
<gene>
    <name evidence="4" type="primary">yedP_2</name>
    <name evidence="4" type="ORF">NCTC7304_02180</name>
</gene>
<keyword evidence="2 4" id="KW-0378">Hydrolase</keyword>
<evidence type="ECO:0000256" key="2">
    <source>
        <dbReference type="ARBA" id="ARBA00022801"/>
    </source>
</evidence>
<evidence type="ECO:0000256" key="3">
    <source>
        <dbReference type="ARBA" id="ARBA00022842"/>
    </source>
</evidence>
<accession>A0A379SWU7</accession>
<dbReference type="GO" id="GO:0005829">
    <property type="term" value="C:cytosol"/>
    <property type="evidence" value="ECO:0007669"/>
    <property type="project" value="TreeGrafter"/>
</dbReference>
<evidence type="ECO:0000256" key="1">
    <source>
        <dbReference type="ARBA" id="ARBA00022723"/>
    </source>
</evidence>
<dbReference type="PROSITE" id="PS01228">
    <property type="entry name" value="COF_1"/>
    <property type="match status" value="1"/>
</dbReference>
<dbReference type="InterPro" id="IPR023214">
    <property type="entry name" value="HAD_sf"/>
</dbReference>
<dbReference type="SUPFAM" id="SSF56784">
    <property type="entry name" value="HAD-like"/>
    <property type="match status" value="1"/>
</dbReference>
<protein>
    <submittedName>
        <fullName evidence="4">Mannosyl-3-phosphoglycerate phosphatase</fullName>
        <ecNumber evidence="4">3.1.3.70</ecNumber>
    </submittedName>
</protein>
<reference evidence="4 5" key="1">
    <citation type="submission" date="2018-06" db="EMBL/GenBank/DDBJ databases">
        <authorList>
            <consortium name="Pathogen Informatics"/>
            <person name="Doyle S."/>
        </authorList>
    </citation>
    <scope>NUCLEOTIDE SEQUENCE [LARGE SCALE GENOMIC DNA]</scope>
    <source>
        <strain evidence="4 5">NCTC7304</strain>
    </source>
</reference>
<dbReference type="PANTHER" id="PTHR10000">
    <property type="entry name" value="PHOSPHOSERINE PHOSPHATASE"/>
    <property type="match status" value="1"/>
</dbReference>
<organism evidence="4 5">
    <name type="scientific">Salmonella enterica subsp. arizonae</name>
    <dbReference type="NCBI Taxonomy" id="59203"/>
    <lineage>
        <taxon>Bacteria</taxon>
        <taxon>Pseudomonadati</taxon>
        <taxon>Pseudomonadota</taxon>
        <taxon>Gammaproteobacteria</taxon>
        <taxon>Enterobacterales</taxon>
        <taxon>Enterobacteriaceae</taxon>
        <taxon>Salmonella</taxon>
    </lineage>
</organism>
<proteinExistence type="predicted"/>
<dbReference type="EMBL" id="UGXD01000002">
    <property type="protein sequence ID" value="SUG32730.1"/>
    <property type="molecule type" value="Genomic_DNA"/>
</dbReference>
<evidence type="ECO:0000313" key="4">
    <source>
        <dbReference type="EMBL" id="SUG32730.1"/>
    </source>
</evidence>